<accession>A0A383AG43</accession>
<organism evidence="1">
    <name type="scientific">marine metagenome</name>
    <dbReference type="NCBI Taxonomy" id="408172"/>
    <lineage>
        <taxon>unclassified sequences</taxon>
        <taxon>metagenomes</taxon>
        <taxon>ecological metagenomes</taxon>
    </lineage>
</organism>
<dbReference type="AlphaFoldDB" id="A0A383AG43"/>
<name>A0A383AG43_9ZZZZ</name>
<reference evidence="1" key="1">
    <citation type="submission" date="2018-05" db="EMBL/GenBank/DDBJ databases">
        <authorList>
            <person name="Lanie J.A."/>
            <person name="Ng W.-L."/>
            <person name="Kazmierczak K.M."/>
            <person name="Andrzejewski T.M."/>
            <person name="Davidsen T.M."/>
            <person name="Wayne K.J."/>
            <person name="Tettelin H."/>
            <person name="Glass J.I."/>
            <person name="Rusch D."/>
            <person name="Podicherti R."/>
            <person name="Tsui H.-C.T."/>
            <person name="Winkler M.E."/>
        </authorList>
    </citation>
    <scope>NUCLEOTIDE SEQUENCE</scope>
</reference>
<sequence>MQRNFVFLSIFIFSNVTADNLPLTQRYFHQEDQGHSYTRGTYMIILSDASLETYLTDDNTGNFVEFKKSQG</sequence>
<feature type="non-terminal residue" evidence="1">
    <location>
        <position position="71"/>
    </location>
</feature>
<protein>
    <submittedName>
        <fullName evidence="1">Uncharacterized protein</fullName>
    </submittedName>
</protein>
<dbReference type="EMBL" id="UINC01191764">
    <property type="protein sequence ID" value="SVE06563.1"/>
    <property type="molecule type" value="Genomic_DNA"/>
</dbReference>
<proteinExistence type="predicted"/>
<gene>
    <name evidence="1" type="ORF">METZ01_LOCUS459417</name>
</gene>
<evidence type="ECO:0000313" key="1">
    <source>
        <dbReference type="EMBL" id="SVE06563.1"/>
    </source>
</evidence>